<dbReference type="AlphaFoldDB" id="W4GCK8"/>
<evidence type="ECO:0000256" key="1">
    <source>
        <dbReference type="ARBA" id="ARBA00004141"/>
    </source>
</evidence>
<dbReference type="InterPro" id="IPR003593">
    <property type="entry name" value="AAA+_ATPase"/>
</dbReference>
<dbReference type="GeneID" id="20810822"/>
<evidence type="ECO:0000256" key="2">
    <source>
        <dbReference type="ARBA" id="ARBA00022448"/>
    </source>
</evidence>
<proteinExistence type="predicted"/>
<accession>W4GCK8</accession>
<feature type="transmembrane region" description="Helical" evidence="8">
    <location>
        <begin position="467"/>
        <end position="487"/>
    </location>
</feature>
<dbReference type="Pfam" id="PF01061">
    <property type="entry name" value="ABC2_membrane"/>
    <property type="match status" value="1"/>
</dbReference>
<dbReference type="PROSITE" id="PS50893">
    <property type="entry name" value="ABC_TRANSPORTER_2"/>
    <property type="match status" value="1"/>
</dbReference>
<gene>
    <name evidence="10" type="ORF">H257_08826</name>
</gene>
<dbReference type="GO" id="GO:0016887">
    <property type="term" value="F:ATP hydrolysis activity"/>
    <property type="evidence" value="ECO:0007669"/>
    <property type="project" value="InterPro"/>
</dbReference>
<feature type="transmembrane region" description="Helical" evidence="8">
    <location>
        <begin position="656"/>
        <end position="678"/>
    </location>
</feature>
<feature type="transmembrane region" description="Helical" evidence="8">
    <location>
        <begin position="560"/>
        <end position="586"/>
    </location>
</feature>
<dbReference type="OrthoDB" id="66620at2759"/>
<protein>
    <recommendedName>
        <fullName evidence="9">ABC transporter domain-containing protein</fullName>
    </recommendedName>
</protein>
<feature type="transmembrane region" description="Helical" evidence="8">
    <location>
        <begin position="45"/>
        <end position="66"/>
    </location>
</feature>
<dbReference type="GO" id="GO:0140359">
    <property type="term" value="F:ABC-type transporter activity"/>
    <property type="evidence" value="ECO:0007669"/>
    <property type="project" value="InterPro"/>
</dbReference>
<dbReference type="InterPro" id="IPR050352">
    <property type="entry name" value="ABCG_transporters"/>
</dbReference>
<dbReference type="InterPro" id="IPR027417">
    <property type="entry name" value="P-loop_NTPase"/>
</dbReference>
<evidence type="ECO:0000256" key="6">
    <source>
        <dbReference type="ARBA" id="ARBA00022989"/>
    </source>
</evidence>
<comment type="subcellular location">
    <subcellularLocation>
        <location evidence="1">Membrane</location>
        <topology evidence="1">Multi-pass membrane protein</topology>
    </subcellularLocation>
</comment>
<evidence type="ECO:0000313" key="10">
    <source>
        <dbReference type="EMBL" id="ETV77405.1"/>
    </source>
</evidence>
<dbReference type="InterPro" id="IPR013525">
    <property type="entry name" value="ABC2_TM"/>
</dbReference>
<feature type="transmembrane region" description="Helical" evidence="8">
    <location>
        <begin position="698"/>
        <end position="720"/>
    </location>
</feature>
<dbReference type="GO" id="GO:0005524">
    <property type="term" value="F:ATP binding"/>
    <property type="evidence" value="ECO:0007669"/>
    <property type="project" value="UniProtKB-KW"/>
</dbReference>
<feature type="domain" description="ABC transporter" evidence="9">
    <location>
        <begin position="113"/>
        <end position="366"/>
    </location>
</feature>
<evidence type="ECO:0000259" key="9">
    <source>
        <dbReference type="PROSITE" id="PS50893"/>
    </source>
</evidence>
<dbReference type="Pfam" id="PF00005">
    <property type="entry name" value="ABC_tran"/>
    <property type="match status" value="1"/>
</dbReference>
<dbReference type="Gene3D" id="3.40.50.300">
    <property type="entry name" value="P-loop containing nucleotide triphosphate hydrolases"/>
    <property type="match status" value="1"/>
</dbReference>
<dbReference type="PROSITE" id="PS00211">
    <property type="entry name" value="ABC_TRANSPORTER_1"/>
    <property type="match status" value="1"/>
</dbReference>
<dbReference type="RefSeq" id="XP_009833192.1">
    <property type="nucleotide sequence ID" value="XM_009834890.1"/>
</dbReference>
<name>W4GCK8_APHAT</name>
<dbReference type="STRING" id="112090.W4GCK8"/>
<dbReference type="Pfam" id="PF19055">
    <property type="entry name" value="ABC2_membrane_7"/>
    <property type="match status" value="1"/>
</dbReference>
<dbReference type="InterPro" id="IPR017871">
    <property type="entry name" value="ABC_transporter-like_CS"/>
</dbReference>
<keyword evidence="7 8" id="KW-0472">Membrane</keyword>
<evidence type="ECO:0000256" key="7">
    <source>
        <dbReference type="ARBA" id="ARBA00023136"/>
    </source>
</evidence>
<keyword evidence="2" id="KW-0813">Transport</keyword>
<reference evidence="10" key="1">
    <citation type="submission" date="2013-12" db="EMBL/GenBank/DDBJ databases">
        <title>The Genome Sequence of Aphanomyces astaci APO3.</title>
        <authorList>
            <consortium name="The Broad Institute Genomics Platform"/>
            <person name="Russ C."/>
            <person name="Tyler B."/>
            <person name="van West P."/>
            <person name="Dieguez-Uribeondo J."/>
            <person name="Young S.K."/>
            <person name="Zeng Q."/>
            <person name="Gargeya S."/>
            <person name="Fitzgerald M."/>
            <person name="Abouelleil A."/>
            <person name="Alvarado L."/>
            <person name="Chapman S.B."/>
            <person name="Gainer-Dewar J."/>
            <person name="Goldberg J."/>
            <person name="Griggs A."/>
            <person name="Gujja S."/>
            <person name="Hansen M."/>
            <person name="Howarth C."/>
            <person name="Imamovic A."/>
            <person name="Ireland A."/>
            <person name="Larimer J."/>
            <person name="McCowan C."/>
            <person name="Murphy C."/>
            <person name="Pearson M."/>
            <person name="Poon T.W."/>
            <person name="Priest M."/>
            <person name="Roberts A."/>
            <person name="Saif S."/>
            <person name="Shea T."/>
            <person name="Sykes S."/>
            <person name="Wortman J."/>
            <person name="Nusbaum C."/>
            <person name="Birren B."/>
        </authorList>
    </citation>
    <scope>NUCLEOTIDE SEQUENCE [LARGE SCALE GENOMIC DNA]</scope>
    <source>
        <strain evidence="10">APO3</strain>
    </source>
</reference>
<feature type="transmembrane region" description="Helical" evidence="8">
    <location>
        <begin position="627"/>
        <end position="649"/>
    </location>
</feature>
<dbReference type="GO" id="GO:0016020">
    <property type="term" value="C:membrane"/>
    <property type="evidence" value="ECO:0007669"/>
    <property type="project" value="UniProtKB-SubCell"/>
</dbReference>
<dbReference type="EMBL" id="KI913133">
    <property type="protein sequence ID" value="ETV77405.1"/>
    <property type="molecule type" value="Genomic_DNA"/>
</dbReference>
<dbReference type="SMART" id="SM00382">
    <property type="entry name" value="AAA"/>
    <property type="match status" value="1"/>
</dbReference>
<keyword evidence="5" id="KW-0067">ATP-binding</keyword>
<organism evidence="10">
    <name type="scientific">Aphanomyces astaci</name>
    <name type="common">Crayfish plague agent</name>
    <dbReference type="NCBI Taxonomy" id="112090"/>
    <lineage>
        <taxon>Eukaryota</taxon>
        <taxon>Sar</taxon>
        <taxon>Stramenopiles</taxon>
        <taxon>Oomycota</taxon>
        <taxon>Saprolegniomycetes</taxon>
        <taxon>Saprolegniales</taxon>
        <taxon>Verrucalvaceae</taxon>
        <taxon>Aphanomyces</taxon>
    </lineage>
</organism>
<dbReference type="InterPro" id="IPR043926">
    <property type="entry name" value="ABCG_dom"/>
</dbReference>
<dbReference type="SUPFAM" id="SSF52540">
    <property type="entry name" value="P-loop containing nucleoside triphosphate hydrolases"/>
    <property type="match status" value="1"/>
</dbReference>
<feature type="transmembrane region" description="Helical" evidence="8">
    <location>
        <begin position="598"/>
        <end position="621"/>
    </location>
</feature>
<dbReference type="VEuPathDB" id="FungiDB:H257_08826"/>
<dbReference type="PANTHER" id="PTHR48041:SF139">
    <property type="entry name" value="PROTEIN SCARLET"/>
    <property type="match status" value="1"/>
</dbReference>
<dbReference type="PANTHER" id="PTHR48041">
    <property type="entry name" value="ABC TRANSPORTER G FAMILY MEMBER 28"/>
    <property type="match status" value="1"/>
</dbReference>
<evidence type="ECO:0000256" key="4">
    <source>
        <dbReference type="ARBA" id="ARBA00022741"/>
    </source>
</evidence>
<keyword evidence="3 8" id="KW-0812">Transmembrane</keyword>
<evidence type="ECO:0000256" key="5">
    <source>
        <dbReference type="ARBA" id="ARBA00022840"/>
    </source>
</evidence>
<sequence>MDQLTNALAFANCSITTTKAHELILDVGAQRRKELELVDTQYSNALLGVSFVTVFGICLCSLYAFYRSHMFHLHVRAEIAHLATTETKSLPAFHGTLMDHAMDKSPTAGPCTISFAYLSYFVQETSLKGAPEKQIMHDASGTFKPGRLTAIMGPSGSGKTTLLNLVSGRVFTGSYYGYRLLNHELTSPTDYDVFMSSQGYVEQTDTFIETMTVRESLLFSAYLRLPDSMTLREKIERVQTILRVVQLDDAANTIIGGLLSGLKGLSGGQKRRLSIATELLRLPSVLILDEPTSGLDSTSSLLLVQMLASLANQQGLTVVSTIHQPRAEIFDLFHDVVLMDKGGFLIYCGPSHDAKTHLAAMGSLTIRPDTYINPADFIIDALGLDPEKEATKLSALQVATTTDSSPFLNHWKASSYFATLMQSLAHYSDVPAERRVYKVPKQSWIHVQTWTCFERRYSRLYGKKIDLLYKIGQIVAVAIVITTAFSYTPLSQLTQDPRFTPNDKQIIREYGLLYQNVMLLFTISAYGLVTEYLKNVPEYFIERPLLLLERKSNALSYYPYVYAAFLIETFEGVVNSIVLMTVALVLHNWNGLTPRSIFSLYLIFILSTLAWQSIVCFASSVSHRTPVVYSVLFMVLGVGFLFSGVCVGYDDMAPIWYWSYFGMAPALMARSLIVASTSSDLQVQMLVSSSMLNMSLDAMFGVLVASIGGFRLLAIAVFYWREYHAKQLKFKSVDWIEARLRSFA</sequence>
<evidence type="ECO:0000256" key="8">
    <source>
        <dbReference type="SAM" id="Phobius"/>
    </source>
</evidence>
<keyword evidence="4" id="KW-0547">Nucleotide-binding</keyword>
<evidence type="ECO:0000256" key="3">
    <source>
        <dbReference type="ARBA" id="ARBA00022692"/>
    </source>
</evidence>
<keyword evidence="6 8" id="KW-1133">Transmembrane helix</keyword>
<dbReference type="InterPro" id="IPR003439">
    <property type="entry name" value="ABC_transporter-like_ATP-bd"/>
</dbReference>